<dbReference type="GO" id="GO:0006233">
    <property type="term" value="P:dTDP biosynthetic process"/>
    <property type="evidence" value="ECO:0007669"/>
    <property type="project" value="InterPro"/>
</dbReference>
<keyword evidence="4" id="KW-1185">Reference proteome</keyword>
<comment type="catalytic activity">
    <reaction evidence="1">
        <text>dTMP + ATP = dTDP + ADP</text>
        <dbReference type="Rhea" id="RHEA:13517"/>
        <dbReference type="ChEBI" id="CHEBI:30616"/>
        <dbReference type="ChEBI" id="CHEBI:58369"/>
        <dbReference type="ChEBI" id="CHEBI:63528"/>
        <dbReference type="ChEBI" id="CHEBI:456216"/>
        <dbReference type="EC" id="2.7.4.9"/>
    </reaction>
</comment>
<proteinExistence type="inferred from homology"/>
<keyword evidence="1" id="KW-0547">Nucleotide-binding</keyword>
<evidence type="ECO:0000259" key="2">
    <source>
        <dbReference type="Pfam" id="PF02223"/>
    </source>
</evidence>
<evidence type="ECO:0000256" key="1">
    <source>
        <dbReference type="HAMAP-Rule" id="MF_00165"/>
    </source>
</evidence>
<sequence length="238" mass="25427">MSAAAVPAPRREPAPARPLWVSVEGINGVGKTTAARALAACLGERCLLLDELTDRGGDTLPGRVISALAAEDDVFLRTGYPVVETLALLALKVREVERLAVLPTAPEVVIEDRGVDSVAVYQAAILSAQVPGADPADVARHVLSTVSRWRLLPDATVLLTDNREVCTRRFADRIGRTLALRDLRVIEQADILYTGLAAAEPDRYTVIDTTGRPAEAVADEVGALVQDLVKQREADHAA</sequence>
<protein>
    <recommendedName>
        <fullName evidence="1">Thymidylate kinase</fullName>
        <ecNumber evidence="1">2.7.4.9</ecNumber>
    </recommendedName>
    <alternativeName>
        <fullName evidence="1">dTMP kinase</fullName>
    </alternativeName>
</protein>
<keyword evidence="1 3" id="KW-0418">Kinase</keyword>
<dbReference type="AlphaFoldDB" id="A0A7W7W8H0"/>
<evidence type="ECO:0000313" key="4">
    <source>
        <dbReference type="Proteomes" id="UP000534286"/>
    </source>
</evidence>
<dbReference type="Pfam" id="PF02223">
    <property type="entry name" value="Thymidylate_kin"/>
    <property type="match status" value="1"/>
</dbReference>
<dbReference type="Proteomes" id="UP000534286">
    <property type="component" value="Unassembled WGS sequence"/>
</dbReference>
<dbReference type="RefSeq" id="WP_184754117.1">
    <property type="nucleotide sequence ID" value="NZ_BAABEK010000026.1"/>
</dbReference>
<name>A0A7W7W8H0_9ACTN</name>
<comment type="similarity">
    <text evidence="1">Belongs to the thymidylate kinase family.</text>
</comment>
<comment type="function">
    <text evidence="1">Phosphorylation of dTMP to form dTDP in both de novo and salvage pathways of dTTP synthesis.</text>
</comment>
<dbReference type="SUPFAM" id="SSF52540">
    <property type="entry name" value="P-loop containing nucleoside triphosphate hydrolases"/>
    <property type="match status" value="1"/>
</dbReference>
<feature type="domain" description="Thymidylate kinase-like" evidence="2">
    <location>
        <begin position="23"/>
        <end position="219"/>
    </location>
</feature>
<dbReference type="GO" id="GO:0006235">
    <property type="term" value="P:dTTP biosynthetic process"/>
    <property type="evidence" value="ECO:0007669"/>
    <property type="project" value="UniProtKB-UniRule"/>
</dbReference>
<keyword evidence="1" id="KW-0545">Nucleotide biosynthesis</keyword>
<reference evidence="3 4" key="1">
    <citation type="submission" date="2020-08" db="EMBL/GenBank/DDBJ databases">
        <title>Sequencing the genomes of 1000 actinobacteria strains.</title>
        <authorList>
            <person name="Klenk H.-P."/>
        </authorList>
    </citation>
    <scope>NUCLEOTIDE SEQUENCE [LARGE SCALE GENOMIC DNA]</scope>
    <source>
        <strain evidence="3 4">DSM 43023</strain>
    </source>
</reference>
<evidence type="ECO:0000313" key="3">
    <source>
        <dbReference type="EMBL" id="MBB4937801.1"/>
    </source>
</evidence>
<dbReference type="InterPro" id="IPR018094">
    <property type="entry name" value="Thymidylate_kinase"/>
</dbReference>
<keyword evidence="1" id="KW-0067">ATP-binding</keyword>
<organism evidence="3 4">
    <name type="scientific">Streptosporangium album</name>
    <dbReference type="NCBI Taxonomy" id="47479"/>
    <lineage>
        <taxon>Bacteria</taxon>
        <taxon>Bacillati</taxon>
        <taxon>Actinomycetota</taxon>
        <taxon>Actinomycetes</taxon>
        <taxon>Streptosporangiales</taxon>
        <taxon>Streptosporangiaceae</taxon>
        <taxon>Streptosporangium</taxon>
    </lineage>
</organism>
<accession>A0A7W7W8H0</accession>
<gene>
    <name evidence="1" type="primary">tmk</name>
    <name evidence="3" type="ORF">FHR32_002106</name>
</gene>
<dbReference type="Gene3D" id="3.40.50.300">
    <property type="entry name" value="P-loop containing nucleotide triphosphate hydrolases"/>
    <property type="match status" value="1"/>
</dbReference>
<dbReference type="InterPro" id="IPR027417">
    <property type="entry name" value="P-loop_NTPase"/>
</dbReference>
<keyword evidence="1 3" id="KW-0808">Transferase</keyword>
<dbReference type="GO" id="GO:0005524">
    <property type="term" value="F:ATP binding"/>
    <property type="evidence" value="ECO:0007669"/>
    <property type="project" value="UniProtKB-UniRule"/>
</dbReference>
<comment type="caution">
    <text evidence="1">Lacks conserved residue(s) required for the propagation of feature annotation.</text>
</comment>
<dbReference type="EMBL" id="JACHJU010000001">
    <property type="protein sequence ID" value="MBB4937801.1"/>
    <property type="molecule type" value="Genomic_DNA"/>
</dbReference>
<dbReference type="GO" id="GO:0004798">
    <property type="term" value="F:dTMP kinase activity"/>
    <property type="evidence" value="ECO:0007669"/>
    <property type="project" value="UniProtKB-UniRule"/>
</dbReference>
<comment type="caution">
    <text evidence="3">The sequence shown here is derived from an EMBL/GenBank/DDBJ whole genome shotgun (WGS) entry which is preliminary data.</text>
</comment>
<dbReference type="EC" id="2.7.4.9" evidence="1"/>
<dbReference type="InterPro" id="IPR039430">
    <property type="entry name" value="Thymidylate_kin-like_dom"/>
</dbReference>
<dbReference type="HAMAP" id="MF_00165">
    <property type="entry name" value="Thymidylate_kinase"/>
    <property type="match status" value="1"/>
</dbReference>